<evidence type="ECO:0000313" key="4">
    <source>
        <dbReference type="EMBL" id="KAA5835128.1"/>
    </source>
</evidence>
<dbReference type="InterPro" id="IPR036866">
    <property type="entry name" value="RibonucZ/Hydroxyglut_hydro"/>
</dbReference>
<name>A0A5M7C4D2_SACHI</name>
<comment type="caution">
    <text evidence="4">The sequence shown here is derived from an EMBL/GenBank/DDBJ whole genome shotgun (WGS) entry which is preliminary data.</text>
</comment>
<dbReference type="CDD" id="cd07719">
    <property type="entry name" value="arylsulfatase_AtsA-like_MBL-fold"/>
    <property type="match status" value="1"/>
</dbReference>
<keyword evidence="1" id="KW-0255">Endonuclease</keyword>
<keyword evidence="1" id="KW-0540">Nuclease</keyword>
<proteinExistence type="predicted"/>
<dbReference type="OrthoDB" id="4137979at2"/>
<dbReference type="PANTHER" id="PTHR46018:SF2">
    <property type="entry name" value="ZINC PHOSPHODIESTERASE ELAC PROTEIN 1"/>
    <property type="match status" value="1"/>
</dbReference>
<gene>
    <name evidence="4" type="ORF">F1721_10055</name>
</gene>
<dbReference type="RefSeq" id="WP_150066324.1">
    <property type="nucleotide sequence ID" value="NZ_VWPH01000004.1"/>
</dbReference>
<dbReference type="GO" id="GO:0042781">
    <property type="term" value="F:3'-tRNA processing endoribonuclease activity"/>
    <property type="evidence" value="ECO:0007669"/>
    <property type="project" value="TreeGrafter"/>
</dbReference>
<feature type="domain" description="Metallo-beta-lactamase" evidence="3">
    <location>
        <begin position="39"/>
        <end position="141"/>
    </location>
</feature>
<dbReference type="InterPro" id="IPR044094">
    <property type="entry name" value="AtsA-like_MBL-fold"/>
</dbReference>
<organism evidence="4 5">
    <name type="scientific">Saccharopolyspora hirsuta</name>
    <dbReference type="NCBI Taxonomy" id="1837"/>
    <lineage>
        <taxon>Bacteria</taxon>
        <taxon>Bacillati</taxon>
        <taxon>Actinomycetota</taxon>
        <taxon>Actinomycetes</taxon>
        <taxon>Pseudonocardiales</taxon>
        <taxon>Pseudonocardiaceae</taxon>
        <taxon>Saccharopolyspora</taxon>
    </lineage>
</organism>
<evidence type="ECO:0000259" key="3">
    <source>
        <dbReference type="Pfam" id="PF00753"/>
    </source>
</evidence>
<dbReference type="Gene3D" id="3.60.15.10">
    <property type="entry name" value="Ribonuclease Z/Hydroxyacylglutathione hydrolase-like"/>
    <property type="match status" value="1"/>
</dbReference>
<dbReference type="AlphaFoldDB" id="A0A5M7C4D2"/>
<evidence type="ECO:0000256" key="2">
    <source>
        <dbReference type="ARBA" id="ARBA00022801"/>
    </source>
</evidence>
<dbReference type="SUPFAM" id="SSF56281">
    <property type="entry name" value="Metallo-hydrolase/oxidoreductase"/>
    <property type="match status" value="1"/>
</dbReference>
<evidence type="ECO:0000256" key="1">
    <source>
        <dbReference type="ARBA" id="ARBA00022759"/>
    </source>
</evidence>
<dbReference type="EMBL" id="VWPH01000004">
    <property type="protein sequence ID" value="KAA5835128.1"/>
    <property type="molecule type" value="Genomic_DNA"/>
</dbReference>
<dbReference type="Pfam" id="PF00753">
    <property type="entry name" value="Lactamase_B"/>
    <property type="match status" value="1"/>
</dbReference>
<accession>A0A5M7C4D2</accession>
<dbReference type="InterPro" id="IPR001279">
    <property type="entry name" value="Metallo-B-lactamas"/>
</dbReference>
<dbReference type="PANTHER" id="PTHR46018">
    <property type="entry name" value="ZINC PHOSPHODIESTERASE ELAC PROTEIN 1"/>
    <property type="match status" value="1"/>
</dbReference>
<keyword evidence="5" id="KW-1185">Reference proteome</keyword>
<evidence type="ECO:0000313" key="5">
    <source>
        <dbReference type="Proteomes" id="UP000323946"/>
    </source>
</evidence>
<reference evidence="4 5" key="1">
    <citation type="submission" date="2019-09" db="EMBL/GenBank/DDBJ databases">
        <title>Draft genome sequence of the thermophilic Saccharopolyspora hirsuta VKM Ac-666T.</title>
        <authorList>
            <person name="Lobastova T.G."/>
            <person name="Fokina V."/>
            <person name="Bragin E.Y."/>
            <person name="Shtratnikova V.Y."/>
            <person name="Starodumova I.P."/>
            <person name="Tarlachkov S.V."/>
            <person name="Donova M.V."/>
        </authorList>
    </citation>
    <scope>NUCLEOTIDE SEQUENCE [LARGE SCALE GENOMIC DNA]</scope>
    <source>
        <strain evidence="4 5">VKM Ac-666</strain>
    </source>
</reference>
<dbReference type="SMR" id="A0A5M7C4D2"/>
<protein>
    <submittedName>
        <fullName evidence="4">MBL fold metallo-hydrolase</fullName>
    </submittedName>
</protein>
<sequence length="352" mass="37220">MTHTTSLPADPRPRVVTLGTAGGPRWWSGEDAGKRAGIATAVLVGDRTYLVDAGHGAGRQLNLAGIPISSLRAVFLTHLHSDHTVDLASLALFGMFALAEDQPAIRIVGPGDRGALPPVAPRAVVPPSPVFPEQPTPGTAAMFQHLMAAHATDLNDRVLDALRPSPLDRFRAEDIRIPEGIGYHPNDNPTPDGVQPFEVYADELVTVTATLVRHPPIAPAFAFRFDTAHGSATISGDTAPCENLVRLARDTDLLLHEAIDFDWVHRTYAGGGPTAQASIDHHTKSHTSPEQAVDIANAAGARALALHHLVPGTAPRSVWEAAAARCRGAFLVPDDLDVLPFGAISREGVVAS</sequence>
<keyword evidence="2 4" id="KW-0378">Hydrolase</keyword>
<dbReference type="Proteomes" id="UP000323946">
    <property type="component" value="Unassembled WGS sequence"/>
</dbReference>